<dbReference type="Proteomes" id="UP000004491">
    <property type="component" value="Unassembled WGS sequence"/>
</dbReference>
<dbReference type="InterPro" id="IPR036909">
    <property type="entry name" value="Cyt_c-like_dom_sf"/>
</dbReference>
<reference evidence="6" key="1">
    <citation type="journal article" date="2011" name="ISME J.">
        <title>The endosymbionts of the deep-sea tubeworms Riftia pachyptila and Tevnia jerichonana share an identical physiology as revealed by proteogenomic analyses.</title>
        <authorList>
            <person name="Gardebrecht A."/>
            <person name="Markert S."/>
            <person name="Felbeck H."/>
            <person name="Thuermer A."/>
            <person name="Albrecht D."/>
            <person name="Wollherr A."/>
            <person name="Kabisch J."/>
            <person name="Lehmann R."/>
            <person name="Daniel R."/>
            <person name="Liesegang H."/>
            <person name="Hecker M."/>
            <person name="Sievert S.M."/>
            <person name="Schweder T."/>
        </authorList>
    </citation>
    <scope>NUCLEOTIDE SEQUENCE [LARGE SCALE GENOMIC DNA]</scope>
</reference>
<evidence type="ECO:0000256" key="3">
    <source>
        <dbReference type="ARBA" id="ARBA00023004"/>
    </source>
</evidence>
<dbReference type="GO" id="GO:0009055">
    <property type="term" value="F:electron transfer activity"/>
    <property type="evidence" value="ECO:0007669"/>
    <property type="project" value="InterPro"/>
</dbReference>
<comment type="caution">
    <text evidence="6">The sequence shown here is derived from an EMBL/GenBank/DDBJ whole genome shotgun (WGS) entry which is preliminary data.</text>
</comment>
<dbReference type="PROSITE" id="PS51007">
    <property type="entry name" value="CYTC"/>
    <property type="match status" value="1"/>
</dbReference>
<evidence type="ECO:0000313" key="6">
    <source>
        <dbReference type="EMBL" id="EGV50427.1"/>
    </source>
</evidence>
<dbReference type="Gene3D" id="1.10.760.10">
    <property type="entry name" value="Cytochrome c-like domain"/>
    <property type="match status" value="1"/>
</dbReference>
<accession>G2DG26</accession>
<keyword evidence="7" id="KW-1185">Reference proteome</keyword>
<dbReference type="GO" id="GO:0020037">
    <property type="term" value="F:heme binding"/>
    <property type="evidence" value="ECO:0007669"/>
    <property type="project" value="InterPro"/>
</dbReference>
<name>G2DG26_9GAMM</name>
<keyword evidence="2 4" id="KW-0479">Metal-binding</keyword>
<feature type="domain" description="Cytochrome c" evidence="5">
    <location>
        <begin position="60"/>
        <end position="149"/>
    </location>
</feature>
<evidence type="ECO:0000256" key="4">
    <source>
        <dbReference type="PROSITE-ProRule" id="PRU00433"/>
    </source>
</evidence>
<evidence type="ECO:0000259" key="5">
    <source>
        <dbReference type="PROSITE" id="PS51007"/>
    </source>
</evidence>
<keyword evidence="1 4" id="KW-0349">Heme</keyword>
<dbReference type="InterPro" id="IPR009056">
    <property type="entry name" value="Cyt_c-like_dom"/>
</dbReference>
<dbReference type="NCBIfam" id="TIGR04485">
    <property type="entry name" value="thiosulf_SoxX"/>
    <property type="match status" value="1"/>
</dbReference>
<dbReference type="GO" id="GO:0046872">
    <property type="term" value="F:metal ion binding"/>
    <property type="evidence" value="ECO:0007669"/>
    <property type="project" value="UniProtKB-KW"/>
</dbReference>
<dbReference type="SUPFAM" id="SSF46626">
    <property type="entry name" value="Cytochrome c"/>
    <property type="match status" value="1"/>
</dbReference>
<dbReference type="AlphaFoldDB" id="G2DG26"/>
<sequence length="149" mass="16130">MMVRAEKTSRIRLVRRIGFHLSLEEIMLDRSRKVVGIASIAAVLAASLVTAPAMAAGAASAMEEGKKLAFNRKKGNCLACHLIEGGKAAGNIGPPLLAMKARYPNKKDLHDQIWDATVKNPESPMPAFGKYEALSAAEIDKIVDFIWSL</sequence>
<keyword evidence="3 4" id="KW-0408">Iron</keyword>
<evidence type="ECO:0000256" key="1">
    <source>
        <dbReference type="ARBA" id="ARBA00022617"/>
    </source>
</evidence>
<organism evidence="6 7">
    <name type="scientific">endosymbiont of Riftia pachyptila</name>
    <name type="common">vent Ph05</name>
    <dbReference type="NCBI Taxonomy" id="1048808"/>
    <lineage>
        <taxon>Bacteria</taxon>
        <taxon>Pseudomonadati</taxon>
        <taxon>Pseudomonadota</taxon>
        <taxon>Gammaproteobacteria</taxon>
        <taxon>sulfur-oxidizing symbionts</taxon>
    </lineage>
</organism>
<proteinExistence type="predicted"/>
<gene>
    <name evidence="6" type="primary">soxX</name>
    <name evidence="6" type="ORF">Rifp1Sym_dd00080</name>
</gene>
<evidence type="ECO:0000313" key="7">
    <source>
        <dbReference type="Proteomes" id="UP000004491"/>
    </source>
</evidence>
<evidence type="ECO:0000256" key="2">
    <source>
        <dbReference type="ARBA" id="ARBA00022723"/>
    </source>
</evidence>
<dbReference type="InterPro" id="IPR030999">
    <property type="entry name" value="Thiosulf_SoxX"/>
</dbReference>
<dbReference type="Pfam" id="PF13442">
    <property type="entry name" value="Cytochrome_CBB3"/>
    <property type="match status" value="1"/>
</dbReference>
<protein>
    <submittedName>
        <fullName evidence="6">Sulfur oxidation protein SoxX</fullName>
    </submittedName>
</protein>
<dbReference type="EMBL" id="AFOC01000083">
    <property type="protein sequence ID" value="EGV50427.1"/>
    <property type="molecule type" value="Genomic_DNA"/>
</dbReference>